<dbReference type="Proteomes" id="UP000516428">
    <property type="component" value="Chromosome"/>
</dbReference>
<sequence>MTPHDTPDAHLPVLTTAQADRLRGLVAAALERRHGTPPAFEGDTAAVAGHRHPLTNLAQRCRVTPEEAWPELVEQQFAQLAEASQGGESAEELLAGTRMRLVAPGAVPADGAGQFSYMRAVAPGLNLALALDAPTTVRLLNDQDVARAGDPDALWEAAGRNLSREPFRHEEVRLDGHPVLHSVYGDSVFVASKALLLPELAAEVTGRRLPGAGALVVVPTRHLLAFHPITDGSAVDAVNDLATYAVRAHDEGPGSLSPRVYWWHEGRLTSLTVIDDERQTISQQPPAELVDILRLLRGLDRAGRLVATARPVDVPALTASLAASIDALDAAPDGLPDAFTDAVLLAQASAEADPDADRVETWDAWVAALQLGTALFTETKAVTLMLGDTEHTVPATGTEVRGDARAWLDAFYLTLVTRERDRTTRLCEVPLDTLRAAGPADDYVLHWIDTLQSHWLRRPTDDVVTKLVTTMETSHPEASTRTPKDFLDLVDYQPVALFHRLLTQDHEAFGKALTEALGHHARYWGDSAAPGARVALGPLALACLAHDMDFPLDMDQPYLPKYLLGRQRLEHIPG</sequence>
<evidence type="ECO:0000313" key="1">
    <source>
        <dbReference type="EMBL" id="QNS07142.1"/>
    </source>
</evidence>
<proteinExistence type="predicted"/>
<dbReference type="Pfam" id="PF15575">
    <property type="entry name" value="Imm49"/>
    <property type="match status" value="1"/>
</dbReference>
<name>A0A7H1BEI7_9ACTN</name>
<dbReference type="KEGG" id="sxn:IAG42_28485"/>
<reference evidence="1 2" key="1">
    <citation type="submission" date="2020-09" db="EMBL/GenBank/DDBJ databases">
        <title>A novel species.</title>
        <authorList>
            <person name="Gao J."/>
        </authorList>
    </citation>
    <scope>NUCLEOTIDE SEQUENCE [LARGE SCALE GENOMIC DNA]</scope>
    <source>
        <strain evidence="1 2">CRXT-Y-14</strain>
    </source>
</reference>
<protein>
    <submittedName>
        <fullName evidence="1">Immunity 49 family protein</fullName>
    </submittedName>
</protein>
<organism evidence="1 2">
    <name type="scientific">Streptomyces xanthii</name>
    <dbReference type="NCBI Taxonomy" id="2768069"/>
    <lineage>
        <taxon>Bacteria</taxon>
        <taxon>Bacillati</taxon>
        <taxon>Actinomycetota</taxon>
        <taxon>Actinomycetes</taxon>
        <taxon>Kitasatosporales</taxon>
        <taxon>Streptomycetaceae</taxon>
        <taxon>Streptomyces</taxon>
    </lineage>
</organism>
<dbReference type="EMBL" id="CP061281">
    <property type="protein sequence ID" value="QNS07142.1"/>
    <property type="molecule type" value="Genomic_DNA"/>
</dbReference>
<dbReference type="AlphaFoldDB" id="A0A7H1BEI7"/>
<gene>
    <name evidence="1" type="ORF">IAG42_28485</name>
</gene>
<accession>A0A7H1BEI7</accession>
<dbReference type="RefSeq" id="WP_188339817.1">
    <property type="nucleotide sequence ID" value="NZ_CP061281.1"/>
</dbReference>
<evidence type="ECO:0000313" key="2">
    <source>
        <dbReference type="Proteomes" id="UP000516428"/>
    </source>
</evidence>
<dbReference type="InterPro" id="IPR029074">
    <property type="entry name" value="Imm49"/>
</dbReference>
<keyword evidence="2" id="KW-1185">Reference proteome</keyword>